<name>A0A4Y6RCG6_9BURK</name>
<keyword evidence="6" id="KW-1185">Reference proteome</keyword>
<dbReference type="Proteomes" id="UP000316665">
    <property type="component" value="Chromosome"/>
</dbReference>
<evidence type="ECO:0000256" key="1">
    <source>
        <dbReference type="ARBA" id="ARBA00022553"/>
    </source>
</evidence>
<gene>
    <name evidence="5" type="ORF">FJQ89_09970</name>
</gene>
<dbReference type="InterPro" id="IPR050595">
    <property type="entry name" value="Bact_response_regulator"/>
</dbReference>
<protein>
    <submittedName>
        <fullName evidence="5">Response regulator</fullName>
    </submittedName>
</protein>
<reference evidence="5 6" key="1">
    <citation type="submission" date="2019-06" db="EMBL/GenBank/DDBJ databases">
        <title>Complete genome sequence of Janthinobacterium sp. SNU WT3 isolated from diseased rainbow trout.</title>
        <authorList>
            <person name="Oh W.T."/>
            <person name="Park S.C."/>
        </authorList>
    </citation>
    <scope>NUCLEOTIDE SEQUENCE [LARGE SCALE GENOMIC DNA]</scope>
    <source>
        <strain evidence="5 6">SNU WT3</strain>
    </source>
</reference>
<dbReference type="KEGG" id="jas:FJQ89_09970"/>
<dbReference type="PANTHER" id="PTHR44591:SF19">
    <property type="entry name" value="TWO-COMPONENT RESPONSE REGULATOR-RELATED"/>
    <property type="match status" value="1"/>
</dbReference>
<dbReference type="GO" id="GO:0000160">
    <property type="term" value="P:phosphorelay signal transduction system"/>
    <property type="evidence" value="ECO:0007669"/>
    <property type="project" value="InterPro"/>
</dbReference>
<feature type="coiled-coil region" evidence="3">
    <location>
        <begin position="146"/>
        <end position="180"/>
    </location>
</feature>
<keyword evidence="1 2" id="KW-0597">Phosphoprotein</keyword>
<dbReference type="PROSITE" id="PS50110">
    <property type="entry name" value="RESPONSE_REGULATORY"/>
    <property type="match status" value="1"/>
</dbReference>
<evidence type="ECO:0000313" key="6">
    <source>
        <dbReference type="Proteomes" id="UP000316665"/>
    </source>
</evidence>
<dbReference type="InterPro" id="IPR001789">
    <property type="entry name" value="Sig_transdc_resp-reg_receiver"/>
</dbReference>
<dbReference type="PANTHER" id="PTHR44591">
    <property type="entry name" value="STRESS RESPONSE REGULATOR PROTEIN 1"/>
    <property type="match status" value="1"/>
</dbReference>
<dbReference type="SUPFAM" id="SSF52172">
    <property type="entry name" value="CheY-like"/>
    <property type="match status" value="1"/>
</dbReference>
<evidence type="ECO:0000313" key="5">
    <source>
        <dbReference type="EMBL" id="QDG70698.1"/>
    </source>
</evidence>
<evidence type="ECO:0000256" key="3">
    <source>
        <dbReference type="SAM" id="Coils"/>
    </source>
</evidence>
<dbReference type="CDD" id="cd17569">
    <property type="entry name" value="REC_HupR-like"/>
    <property type="match status" value="1"/>
</dbReference>
<accession>A0A4Y6RCG6</accession>
<dbReference type="Gene3D" id="3.40.50.2300">
    <property type="match status" value="1"/>
</dbReference>
<dbReference type="AlphaFoldDB" id="A0A4Y6RCG6"/>
<dbReference type="InterPro" id="IPR011006">
    <property type="entry name" value="CheY-like_superfamily"/>
</dbReference>
<evidence type="ECO:0000259" key="4">
    <source>
        <dbReference type="PROSITE" id="PS50110"/>
    </source>
</evidence>
<organism evidence="5 6">
    <name type="scientific">Janthinobacterium tructae</name>
    <dbReference type="NCBI Taxonomy" id="2590869"/>
    <lineage>
        <taxon>Bacteria</taxon>
        <taxon>Pseudomonadati</taxon>
        <taxon>Pseudomonadota</taxon>
        <taxon>Betaproteobacteria</taxon>
        <taxon>Burkholderiales</taxon>
        <taxon>Oxalobacteraceae</taxon>
        <taxon>Janthinobacterium</taxon>
    </lineage>
</organism>
<sequence length="288" mass="31297">MDLHDEHGMPGTAVLAADAVQQPAAQRRTLLLVDDEPNILASLKRLLRRDAYHILTANSGQEGLDVLASNAVDVIVSDQRMPGMLGADFLRKAKLLCPQTIRIMLSGYTELQAVTDAVNEGAIFKFLTKPWEDHQLREHIAEAFRLKGIDDDNVRLNAQLRDANQALAAANAAMQALVSQQQHQISRDEVSLGIAREVLQFLPLPVIGLDDEGMIAFINASAANLFERGATLLGNEAALVLPQLFDGQDTPRLVAINGQPYVVAVHPMGLHSRSRGSLVTLSRHGADT</sequence>
<feature type="modified residue" description="4-aspartylphosphate" evidence="2">
    <location>
        <position position="78"/>
    </location>
</feature>
<dbReference type="Pfam" id="PF00072">
    <property type="entry name" value="Response_reg"/>
    <property type="match status" value="1"/>
</dbReference>
<dbReference type="OrthoDB" id="9763857at2"/>
<dbReference type="EMBL" id="CP041185">
    <property type="protein sequence ID" value="QDG70698.1"/>
    <property type="molecule type" value="Genomic_DNA"/>
</dbReference>
<keyword evidence="3" id="KW-0175">Coiled coil</keyword>
<proteinExistence type="predicted"/>
<dbReference type="SMART" id="SM00448">
    <property type="entry name" value="REC"/>
    <property type="match status" value="1"/>
</dbReference>
<evidence type="ECO:0000256" key="2">
    <source>
        <dbReference type="PROSITE-ProRule" id="PRU00169"/>
    </source>
</evidence>
<feature type="domain" description="Response regulatory" evidence="4">
    <location>
        <begin position="29"/>
        <end position="144"/>
    </location>
</feature>